<dbReference type="PANTHER" id="PTHR10680">
    <property type="entry name" value="PEPTIDYL-GLYCINE ALPHA-AMIDATING MONOOXYGENASE"/>
    <property type="match status" value="1"/>
</dbReference>
<dbReference type="AlphaFoldDB" id="A0A381V0B5"/>
<keyword evidence="1" id="KW-0732">Signal</keyword>
<keyword evidence="3" id="KW-0325">Glycoprotein</keyword>
<evidence type="ECO:0000256" key="2">
    <source>
        <dbReference type="ARBA" id="ARBA00022737"/>
    </source>
</evidence>
<gene>
    <name evidence="4" type="ORF">METZ01_LOCUS85517</name>
</gene>
<organism evidence="4">
    <name type="scientific">marine metagenome</name>
    <dbReference type="NCBI Taxonomy" id="408172"/>
    <lineage>
        <taxon>unclassified sequences</taxon>
        <taxon>metagenomes</taxon>
        <taxon>ecological metagenomes</taxon>
    </lineage>
</organism>
<dbReference type="Gene3D" id="2.120.10.30">
    <property type="entry name" value="TolB, C-terminal domain"/>
    <property type="match status" value="1"/>
</dbReference>
<sequence>MLFDATGRFVRAWGDGLFSNGKVGGIAPGDRQPGQSGYTAVYGAAGCHACGAHAIRVDPDGNIWVVDAPGHVIYKMDATGRVLMELGSKGVSGVSRTTFNLPTDVAFGPAGEIYVSDGYGNARVVKYDADGQYALQWGSRGTGPGEFGLPHNLAVDATGRVYVTDRDNQRVQVFSADGEFLDEWRDIGGNSALFMTSDQQIWTGGTLRNLGGRLVTTLPGGNGGHGMTQTPDGEVFVAQLAGQVQKFIE</sequence>
<evidence type="ECO:0000313" key="4">
    <source>
        <dbReference type="EMBL" id="SVA32663.1"/>
    </source>
</evidence>
<accession>A0A381V0B5</accession>
<dbReference type="EMBL" id="UINC01007319">
    <property type="protein sequence ID" value="SVA32663.1"/>
    <property type="molecule type" value="Genomic_DNA"/>
</dbReference>
<dbReference type="CDD" id="cd14958">
    <property type="entry name" value="NHL_PAL_like"/>
    <property type="match status" value="1"/>
</dbReference>
<protein>
    <recommendedName>
        <fullName evidence="5">SMP-30/Gluconolactonase/LRE-like region domain-containing protein</fullName>
    </recommendedName>
</protein>
<proteinExistence type="predicted"/>
<dbReference type="PROSITE" id="PS51125">
    <property type="entry name" value="NHL"/>
    <property type="match status" value="2"/>
</dbReference>
<evidence type="ECO:0000256" key="3">
    <source>
        <dbReference type="ARBA" id="ARBA00023180"/>
    </source>
</evidence>
<dbReference type="Pfam" id="PF01436">
    <property type="entry name" value="NHL"/>
    <property type="match status" value="2"/>
</dbReference>
<evidence type="ECO:0008006" key="5">
    <source>
        <dbReference type="Google" id="ProtNLM"/>
    </source>
</evidence>
<dbReference type="SUPFAM" id="SSF63829">
    <property type="entry name" value="Calcium-dependent phosphotriesterase"/>
    <property type="match status" value="1"/>
</dbReference>
<evidence type="ECO:0000256" key="1">
    <source>
        <dbReference type="ARBA" id="ARBA00022729"/>
    </source>
</evidence>
<dbReference type="PANTHER" id="PTHR10680:SF38">
    <property type="entry name" value="BLL1368 PROTEIN"/>
    <property type="match status" value="1"/>
</dbReference>
<dbReference type="InterPro" id="IPR011042">
    <property type="entry name" value="6-blade_b-propeller_TolB-like"/>
</dbReference>
<keyword evidence="2" id="KW-0677">Repeat</keyword>
<reference evidence="4" key="1">
    <citation type="submission" date="2018-05" db="EMBL/GenBank/DDBJ databases">
        <authorList>
            <person name="Lanie J.A."/>
            <person name="Ng W.-L."/>
            <person name="Kazmierczak K.M."/>
            <person name="Andrzejewski T.M."/>
            <person name="Davidsen T.M."/>
            <person name="Wayne K.J."/>
            <person name="Tettelin H."/>
            <person name="Glass J.I."/>
            <person name="Rusch D."/>
            <person name="Podicherti R."/>
            <person name="Tsui H.-C.T."/>
            <person name="Winkler M.E."/>
        </authorList>
    </citation>
    <scope>NUCLEOTIDE SEQUENCE</scope>
</reference>
<name>A0A381V0B5_9ZZZZ</name>
<dbReference type="InterPro" id="IPR001258">
    <property type="entry name" value="NHL_repeat"/>
</dbReference>